<dbReference type="EMBL" id="ML210225">
    <property type="protein sequence ID" value="TFK23082.1"/>
    <property type="molecule type" value="Genomic_DNA"/>
</dbReference>
<evidence type="ECO:0000313" key="2">
    <source>
        <dbReference type="Proteomes" id="UP000307440"/>
    </source>
</evidence>
<keyword evidence="2" id="KW-1185">Reference proteome</keyword>
<name>A0A5C3KRH9_COPMA</name>
<sequence length="76" mass="8467">MSTLLHLGPGCLLLFLTYEPFPKFSSPQHIAFILYPGTLQAISLLLSSTFRPPFTKSSACASGLRPQLLRNPFCRR</sequence>
<evidence type="ECO:0000313" key="1">
    <source>
        <dbReference type="EMBL" id="TFK23082.1"/>
    </source>
</evidence>
<organism evidence="1 2">
    <name type="scientific">Coprinopsis marcescibilis</name>
    <name type="common">Agaric fungus</name>
    <name type="synonym">Psathyrella marcescibilis</name>
    <dbReference type="NCBI Taxonomy" id="230819"/>
    <lineage>
        <taxon>Eukaryota</taxon>
        <taxon>Fungi</taxon>
        <taxon>Dikarya</taxon>
        <taxon>Basidiomycota</taxon>
        <taxon>Agaricomycotina</taxon>
        <taxon>Agaricomycetes</taxon>
        <taxon>Agaricomycetidae</taxon>
        <taxon>Agaricales</taxon>
        <taxon>Agaricineae</taxon>
        <taxon>Psathyrellaceae</taxon>
        <taxon>Coprinopsis</taxon>
    </lineage>
</organism>
<dbReference type="Proteomes" id="UP000307440">
    <property type="component" value="Unassembled WGS sequence"/>
</dbReference>
<reference evidence="1 2" key="1">
    <citation type="journal article" date="2019" name="Nat. Ecol. Evol.">
        <title>Megaphylogeny resolves global patterns of mushroom evolution.</title>
        <authorList>
            <person name="Varga T."/>
            <person name="Krizsan K."/>
            <person name="Foldi C."/>
            <person name="Dima B."/>
            <person name="Sanchez-Garcia M."/>
            <person name="Sanchez-Ramirez S."/>
            <person name="Szollosi G.J."/>
            <person name="Szarkandi J.G."/>
            <person name="Papp V."/>
            <person name="Albert L."/>
            <person name="Andreopoulos W."/>
            <person name="Angelini C."/>
            <person name="Antonin V."/>
            <person name="Barry K.W."/>
            <person name="Bougher N.L."/>
            <person name="Buchanan P."/>
            <person name="Buyck B."/>
            <person name="Bense V."/>
            <person name="Catcheside P."/>
            <person name="Chovatia M."/>
            <person name="Cooper J."/>
            <person name="Damon W."/>
            <person name="Desjardin D."/>
            <person name="Finy P."/>
            <person name="Geml J."/>
            <person name="Haridas S."/>
            <person name="Hughes K."/>
            <person name="Justo A."/>
            <person name="Karasinski D."/>
            <person name="Kautmanova I."/>
            <person name="Kiss B."/>
            <person name="Kocsube S."/>
            <person name="Kotiranta H."/>
            <person name="LaButti K.M."/>
            <person name="Lechner B.E."/>
            <person name="Liimatainen K."/>
            <person name="Lipzen A."/>
            <person name="Lukacs Z."/>
            <person name="Mihaltcheva S."/>
            <person name="Morgado L.N."/>
            <person name="Niskanen T."/>
            <person name="Noordeloos M.E."/>
            <person name="Ohm R.A."/>
            <person name="Ortiz-Santana B."/>
            <person name="Ovrebo C."/>
            <person name="Racz N."/>
            <person name="Riley R."/>
            <person name="Savchenko A."/>
            <person name="Shiryaev A."/>
            <person name="Soop K."/>
            <person name="Spirin V."/>
            <person name="Szebenyi C."/>
            <person name="Tomsovsky M."/>
            <person name="Tulloss R.E."/>
            <person name="Uehling J."/>
            <person name="Grigoriev I.V."/>
            <person name="Vagvolgyi C."/>
            <person name="Papp T."/>
            <person name="Martin F.M."/>
            <person name="Miettinen O."/>
            <person name="Hibbett D.S."/>
            <person name="Nagy L.G."/>
        </authorList>
    </citation>
    <scope>NUCLEOTIDE SEQUENCE [LARGE SCALE GENOMIC DNA]</scope>
    <source>
        <strain evidence="1 2">CBS 121175</strain>
    </source>
</reference>
<accession>A0A5C3KRH9</accession>
<proteinExistence type="predicted"/>
<protein>
    <submittedName>
        <fullName evidence="1">Uncharacterized protein</fullName>
    </submittedName>
</protein>
<dbReference type="AlphaFoldDB" id="A0A5C3KRH9"/>
<gene>
    <name evidence="1" type="ORF">FA15DRAFT_670801</name>
</gene>